<feature type="domain" description="RRM" evidence="3">
    <location>
        <begin position="33"/>
        <end position="112"/>
    </location>
</feature>
<dbReference type="GO" id="GO:0005686">
    <property type="term" value="C:U2 snRNP"/>
    <property type="evidence" value="ECO:0007669"/>
    <property type="project" value="TreeGrafter"/>
</dbReference>
<sequence length="152" mass="17639">MNQIKKVHQLNEQELISNTKFSASWHQDYADTSYIFIGGLPPQINEMDLLIVFSQYGVPTHLKLVRDKTSGISKRFAFLKYERFESCVLAIDNLNGYSLGNDCILKVDHIRYKPYNYDPDGFDANREWDEALEKEMLKDFVSDTEVEEETSA</sequence>
<dbReference type="GO" id="GO:0071011">
    <property type="term" value="C:precatalytic spliceosome"/>
    <property type="evidence" value="ECO:0007669"/>
    <property type="project" value="TreeGrafter"/>
</dbReference>
<dbReference type="STRING" id="983967.A0A1E4SXN0"/>
<reference evidence="5" key="1">
    <citation type="submission" date="2016-04" db="EMBL/GenBank/DDBJ databases">
        <title>Comparative genomics of biotechnologically important yeasts.</title>
        <authorList>
            <consortium name="DOE Joint Genome Institute"/>
            <person name="Riley R."/>
            <person name="Haridas S."/>
            <person name="Wolfe K.H."/>
            <person name="Lopes M.R."/>
            <person name="Hittinger C.T."/>
            <person name="Goker M."/>
            <person name="Salamov A."/>
            <person name="Wisecaver J."/>
            <person name="Long T.M."/>
            <person name="Aerts A.L."/>
            <person name="Barry K."/>
            <person name="Choi C."/>
            <person name="Clum A."/>
            <person name="Coughlan A.Y."/>
            <person name="Deshpande S."/>
            <person name="Douglass A.P."/>
            <person name="Hanson S.J."/>
            <person name="Klenk H.-P."/>
            <person name="Labutti K."/>
            <person name="Lapidus A."/>
            <person name="Lindquist E."/>
            <person name="Lipzen A."/>
            <person name="Meier-Kolthoff J.P."/>
            <person name="Ohm R.A."/>
            <person name="Otillar R.P."/>
            <person name="Pangilinan J."/>
            <person name="Peng Y."/>
            <person name="Rokas A."/>
            <person name="Rosa C.A."/>
            <person name="Scheuner C."/>
            <person name="Sibirny A.A."/>
            <person name="Slot J.C."/>
            <person name="Stielow J.B."/>
            <person name="Sun H."/>
            <person name="Kurtzman C.P."/>
            <person name="Blackwell M."/>
            <person name="Grigoriev I.V."/>
            <person name="Jeffries T.W."/>
        </authorList>
    </citation>
    <scope>NUCLEOTIDE SEQUENCE [LARGE SCALE GENOMIC DNA]</scope>
    <source>
        <strain evidence="5">NRRL YB-2248</strain>
    </source>
</reference>
<feature type="non-terminal residue" evidence="4">
    <location>
        <position position="152"/>
    </location>
</feature>
<gene>
    <name evidence="4" type="ORF">CANARDRAFT_182889</name>
</gene>
<dbReference type="OrthoDB" id="2573941at2759"/>
<protein>
    <recommendedName>
        <fullName evidence="3">RRM domain-containing protein</fullName>
    </recommendedName>
</protein>
<evidence type="ECO:0000259" key="3">
    <source>
        <dbReference type="PROSITE" id="PS50102"/>
    </source>
</evidence>
<name>A0A1E4SXN0_9ASCO</name>
<dbReference type="Proteomes" id="UP000094801">
    <property type="component" value="Unassembled WGS sequence"/>
</dbReference>
<dbReference type="GO" id="GO:0003723">
    <property type="term" value="F:RNA binding"/>
    <property type="evidence" value="ECO:0007669"/>
    <property type="project" value="UniProtKB-UniRule"/>
</dbReference>
<dbReference type="SMART" id="SM00360">
    <property type="entry name" value="RRM"/>
    <property type="match status" value="1"/>
</dbReference>
<evidence type="ECO:0000313" key="4">
    <source>
        <dbReference type="EMBL" id="ODV84260.1"/>
    </source>
</evidence>
<dbReference type="PANTHER" id="PTHR45880">
    <property type="entry name" value="RNA-BINDING MOTIF PROTEIN, X-LINKED 2"/>
    <property type="match status" value="1"/>
</dbReference>
<dbReference type="SUPFAM" id="SSF54928">
    <property type="entry name" value="RNA-binding domain, RBD"/>
    <property type="match status" value="1"/>
</dbReference>
<dbReference type="InterPro" id="IPR051847">
    <property type="entry name" value="RNA_proc/Spliceosome_comp"/>
</dbReference>
<keyword evidence="1 2" id="KW-0694">RNA-binding</keyword>
<dbReference type="InterPro" id="IPR035979">
    <property type="entry name" value="RBD_domain_sf"/>
</dbReference>
<dbReference type="Pfam" id="PF00076">
    <property type="entry name" value="RRM_1"/>
    <property type="match status" value="1"/>
</dbReference>
<dbReference type="Gene3D" id="3.30.70.330">
    <property type="match status" value="1"/>
</dbReference>
<dbReference type="PROSITE" id="PS50102">
    <property type="entry name" value="RRM"/>
    <property type="match status" value="1"/>
</dbReference>
<dbReference type="GO" id="GO:0000398">
    <property type="term" value="P:mRNA splicing, via spliceosome"/>
    <property type="evidence" value="ECO:0007669"/>
    <property type="project" value="TreeGrafter"/>
</dbReference>
<keyword evidence="5" id="KW-1185">Reference proteome</keyword>
<dbReference type="EMBL" id="KV453858">
    <property type="protein sequence ID" value="ODV84260.1"/>
    <property type="molecule type" value="Genomic_DNA"/>
</dbReference>
<proteinExistence type="predicted"/>
<evidence type="ECO:0000256" key="1">
    <source>
        <dbReference type="ARBA" id="ARBA00022884"/>
    </source>
</evidence>
<accession>A0A1E4SXN0</accession>
<organism evidence="4 5">
    <name type="scientific">[Candida] arabinofermentans NRRL YB-2248</name>
    <dbReference type="NCBI Taxonomy" id="983967"/>
    <lineage>
        <taxon>Eukaryota</taxon>
        <taxon>Fungi</taxon>
        <taxon>Dikarya</taxon>
        <taxon>Ascomycota</taxon>
        <taxon>Saccharomycotina</taxon>
        <taxon>Pichiomycetes</taxon>
        <taxon>Pichiales</taxon>
        <taxon>Pichiaceae</taxon>
        <taxon>Ogataea</taxon>
        <taxon>Ogataea/Candida clade</taxon>
    </lineage>
</organism>
<dbReference type="InterPro" id="IPR000504">
    <property type="entry name" value="RRM_dom"/>
</dbReference>
<dbReference type="AlphaFoldDB" id="A0A1E4SXN0"/>
<evidence type="ECO:0000256" key="2">
    <source>
        <dbReference type="PROSITE-ProRule" id="PRU00176"/>
    </source>
</evidence>
<dbReference type="InterPro" id="IPR012677">
    <property type="entry name" value="Nucleotide-bd_a/b_plait_sf"/>
</dbReference>
<dbReference type="PANTHER" id="PTHR45880:SF1">
    <property type="entry name" value="RNA-BINDING MOTIF PROTEIN, X-LINKED 2"/>
    <property type="match status" value="1"/>
</dbReference>
<evidence type="ECO:0000313" key="5">
    <source>
        <dbReference type="Proteomes" id="UP000094801"/>
    </source>
</evidence>
<dbReference type="GO" id="GO:0071013">
    <property type="term" value="C:catalytic step 2 spliceosome"/>
    <property type="evidence" value="ECO:0007669"/>
    <property type="project" value="TreeGrafter"/>
</dbReference>